<protein>
    <submittedName>
        <fullName evidence="1">Uncharacterized protein</fullName>
    </submittedName>
</protein>
<sequence>MELRLEVDLKLDKSGNSFPCGTLILMNNKAVKLIEHSNTNFIIQEFSKEAFPIKPNNYEVEYLHKYNLISEVHNATIQIKDGFKFYTKLSQNEKFKIKWMVLVDWSKQPENTWKVFIFITATILAIIGLI</sequence>
<dbReference type="AlphaFoldDB" id="A0AB39VZ36"/>
<reference evidence="1" key="1">
    <citation type="submission" date="2024-07" db="EMBL/GenBank/DDBJ databases">
        <authorList>
            <person name="Biller S.J."/>
        </authorList>
    </citation>
    <scope>NUCLEOTIDE SEQUENCE</scope>
    <source>
        <strain evidence="1">WC2409</strain>
    </source>
</reference>
<gene>
    <name evidence="1" type="ORF">AB3G34_09420</name>
</gene>
<dbReference type="RefSeq" id="WP_369752271.1">
    <property type="nucleotide sequence ID" value="NZ_CP165625.1"/>
</dbReference>
<name>A0AB39VZ36_9FLAO</name>
<evidence type="ECO:0000313" key="1">
    <source>
        <dbReference type="EMBL" id="XDU94114.1"/>
    </source>
</evidence>
<accession>A0AB39VZ36</accession>
<proteinExistence type="predicted"/>
<dbReference type="EMBL" id="CP165625">
    <property type="protein sequence ID" value="XDU94114.1"/>
    <property type="molecule type" value="Genomic_DNA"/>
</dbReference>
<organism evidence="1">
    <name type="scientific">Flavobacterium sp. WC2409</name>
    <dbReference type="NCBI Taxonomy" id="3234139"/>
    <lineage>
        <taxon>Bacteria</taxon>
        <taxon>Pseudomonadati</taxon>
        <taxon>Bacteroidota</taxon>
        <taxon>Flavobacteriia</taxon>
        <taxon>Flavobacteriales</taxon>
        <taxon>Flavobacteriaceae</taxon>
        <taxon>Flavobacterium</taxon>
    </lineage>
</organism>